<evidence type="ECO:0000313" key="2">
    <source>
        <dbReference type="Proteomes" id="UP001642540"/>
    </source>
</evidence>
<organism evidence="1 2">
    <name type="scientific">Orchesella dallaii</name>
    <dbReference type="NCBI Taxonomy" id="48710"/>
    <lineage>
        <taxon>Eukaryota</taxon>
        <taxon>Metazoa</taxon>
        <taxon>Ecdysozoa</taxon>
        <taxon>Arthropoda</taxon>
        <taxon>Hexapoda</taxon>
        <taxon>Collembola</taxon>
        <taxon>Entomobryomorpha</taxon>
        <taxon>Entomobryoidea</taxon>
        <taxon>Orchesellidae</taxon>
        <taxon>Orchesellinae</taxon>
        <taxon>Orchesella</taxon>
    </lineage>
</organism>
<comment type="caution">
    <text evidence="1">The sequence shown here is derived from an EMBL/GenBank/DDBJ whole genome shotgun (WGS) entry which is preliminary data.</text>
</comment>
<dbReference type="EMBL" id="CAXLJM020000035">
    <property type="protein sequence ID" value="CAL8104422.1"/>
    <property type="molecule type" value="Genomic_DNA"/>
</dbReference>
<accession>A0ABP1QMW9</accession>
<sequence length="366" mass="42481">MPLINRSTTQLVQDIKKSHTYNDMMDIHSKKHVLTAEQKIKRLAENPEHAAIRRARNYMTYTKLFERHNRKLKRPVWHDVDITAADFNNTSPLAKLDPTRLTDADAAEVVEMALLKRRNLSSSHGSKRWPEETDIPTPTFPFPYSKIRIPSEEQSRMNLLRKTPHMDDVPATPVRRLFKLAGIRTTEKDIFTNIMEMKRNFRLAENKLRVYYENEIGKLDWDTLKRFRCKLNGIKPTPVYQWTIGLMRQSQECQVDEKKYTGAATSIGGSEDDAPIQDSDVDEKSLLQKRPALWYKNLQEEAEMNGATRHNGCQLMLHKLLKYCDVDMKTKPHMLNRLALFVVSLPTTELGTSQWQQAVVVSTKFI</sequence>
<proteinExistence type="predicted"/>
<name>A0ABP1QMW9_9HEXA</name>
<gene>
    <name evidence="1" type="ORF">ODALV1_LOCUS11754</name>
</gene>
<dbReference type="Proteomes" id="UP001642540">
    <property type="component" value="Unassembled WGS sequence"/>
</dbReference>
<reference evidence="1 2" key="1">
    <citation type="submission" date="2024-08" db="EMBL/GenBank/DDBJ databases">
        <authorList>
            <person name="Cucini C."/>
            <person name="Frati F."/>
        </authorList>
    </citation>
    <scope>NUCLEOTIDE SEQUENCE [LARGE SCALE GENOMIC DNA]</scope>
</reference>
<protein>
    <submittedName>
        <fullName evidence="1">Uncharacterized protein</fullName>
    </submittedName>
</protein>
<keyword evidence="2" id="KW-1185">Reference proteome</keyword>
<evidence type="ECO:0000313" key="1">
    <source>
        <dbReference type="EMBL" id="CAL8104422.1"/>
    </source>
</evidence>